<dbReference type="EMBL" id="DVNK01000014">
    <property type="protein sequence ID" value="HIU46014.1"/>
    <property type="molecule type" value="Genomic_DNA"/>
</dbReference>
<dbReference type="AlphaFoldDB" id="A0A9D1LQ61"/>
<evidence type="ECO:0000313" key="2">
    <source>
        <dbReference type="Proteomes" id="UP000824123"/>
    </source>
</evidence>
<comment type="caution">
    <text evidence="1">The sequence shown here is derived from an EMBL/GenBank/DDBJ whole genome shotgun (WGS) entry which is preliminary data.</text>
</comment>
<name>A0A9D1LQ61_9FIRM</name>
<reference evidence="1" key="2">
    <citation type="journal article" date="2021" name="PeerJ">
        <title>Extensive microbial diversity within the chicken gut microbiome revealed by metagenomics and culture.</title>
        <authorList>
            <person name="Gilroy R."/>
            <person name="Ravi A."/>
            <person name="Getino M."/>
            <person name="Pursley I."/>
            <person name="Horton D.L."/>
            <person name="Alikhan N.F."/>
            <person name="Baker D."/>
            <person name="Gharbi K."/>
            <person name="Hall N."/>
            <person name="Watson M."/>
            <person name="Adriaenssens E.M."/>
            <person name="Foster-Nyarko E."/>
            <person name="Jarju S."/>
            <person name="Secka A."/>
            <person name="Antonio M."/>
            <person name="Oren A."/>
            <person name="Chaudhuri R.R."/>
            <person name="La Ragione R."/>
            <person name="Hildebrand F."/>
            <person name="Pallen M.J."/>
        </authorList>
    </citation>
    <scope>NUCLEOTIDE SEQUENCE</scope>
    <source>
        <strain evidence="1">ChiSxjej2B14-8506</strain>
    </source>
</reference>
<organism evidence="1 2">
    <name type="scientific">Candidatus Fimadaptatus faecigallinarum</name>
    <dbReference type="NCBI Taxonomy" id="2840814"/>
    <lineage>
        <taxon>Bacteria</taxon>
        <taxon>Bacillati</taxon>
        <taxon>Bacillota</taxon>
        <taxon>Clostridia</taxon>
        <taxon>Eubacteriales</taxon>
        <taxon>Candidatus Fimadaptatus</taxon>
    </lineage>
</organism>
<dbReference type="Pfam" id="PF02620">
    <property type="entry name" value="YceD"/>
    <property type="match status" value="1"/>
</dbReference>
<dbReference type="Proteomes" id="UP000824123">
    <property type="component" value="Unassembled WGS sequence"/>
</dbReference>
<reference evidence="1" key="1">
    <citation type="submission" date="2020-10" db="EMBL/GenBank/DDBJ databases">
        <authorList>
            <person name="Gilroy R."/>
        </authorList>
    </citation>
    <scope>NUCLEOTIDE SEQUENCE</scope>
    <source>
        <strain evidence="1">ChiSxjej2B14-8506</strain>
    </source>
</reference>
<sequence>MRMDVSLALKNPGHEFPFALELPLRDQEFAGEAIEFKSDARLEGTYAMQGAGVVVRGELSVKLSRQCSKCLGPVDTAVECEFEDMFFKEPDPDEPNDLFIIENYTIDMSAYAESLVFLELPMTAQCSPDCKGLCPVCGANLNISQCSCGKADTPSDTRKPFAALEDLLTRDEEV</sequence>
<proteinExistence type="predicted"/>
<dbReference type="PANTHER" id="PTHR34374">
    <property type="entry name" value="LARGE RIBOSOMAL RNA SUBUNIT ACCUMULATION PROTEIN YCED HOMOLOG 1, CHLOROPLASTIC"/>
    <property type="match status" value="1"/>
</dbReference>
<accession>A0A9D1LQ61</accession>
<gene>
    <name evidence="1" type="ORF">IAC59_01985</name>
</gene>
<dbReference type="InterPro" id="IPR003772">
    <property type="entry name" value="YceD"/>
</dbReference>
<evidence type="ECO:0000313" key="1">
    <source>
        <dbReference type="EMBL" id="HIU46014.1"/>
    </source>
</evidence>
<dbReference type="PANTHER" id="PTHR34374:SF1">
    <property type="entry name" value="LARGE RIBOSOMAL RNA SUBUNIT ACCUMULATION PROTEIN YCED HOMOLOG 1, CHLOROPLASTIC"/>
    <property type="match status" value="1"/>
</dbReference>
<protein>
    <submittedName>
        <fullName evidence="1">DUF177 domain-containing protein</fullName>
    </submittedName>
</protein>